<dbReference type="Proteomes" id="UP001235712">
    <property type="component" value="Unassembled WGS sequence"/>
</dbReference>
<accession>A0ABT9NV98</accession>
<sequence length="244" mass="25768">MLGVEDDVRTPGVQLLDGRSIQVGDFRVQRCDFVFQLGSRVGLEQLMVSAPARWAVGALAERPDDESRRERAVAALNATGQPAGDSTRFDLLVVRIDGGTILGGLLVLFGTGPAAYVLTPDTSLADLLADDRGRLAGIFADGVGPDVPGLLDEGGRGDWEERVREVVDEFEPWLAMPRGAHAAAPGHAIVRAVRGVGTPGETVARRVRRPGVGVRAGQALRRLGTAARERQAGRGGRTGEIGLP</sequence>
<protein>
    <recommendedName>
        <fullName evidence="4">ESAT-6 protein secretion system EspG family protein</fullName>
    </recommendedName>
</protein>
<dbReference type="EMBL" id="JAUSQZ010000001">
    <property type="protein sequence ID" value="MDP9824353.1"/>
    <property type="molecule type" value="Genomic_DNA"/>
</dbReference>
<proteinExistence type="predicted"/>
<name>A0ABT9NV98_9ACTN</name>
<comment type="caution">
    <text evidence="2">The sequence shown here is derived from an EMBL/GenBank/DDBJ whole genome shotgun (WGS) entry which is preliminary data.</text>
</comment>
<gene>
    <name evidence="2" type="ORF">J2S57_000102</name>
</gene>
<keyword evidence="3" id="KW-1185">Reference proteome</keyword>
<reference evidence="2 3" key="1">
    <citation type="submission" date="2023-07" db="EMBL/GenBank/DDBJ databases">
        <title>Sequencing the genomes of 1000 actinobacteria strains.</title>
        <authorList>
            <person name="Klenk H.-P."/>
        </authorList>
    </citation>
    <scope>NUCLEOTIDE SEQUENCE [LARGE SCALE GENOMIC DNA]</scope>
    <source>
        <strain evidence="2 3">DSM 44388</strain>
    </source>
</reference>
<evidence type="ECO:0000256" key="1">
    <source>
        <dbReference type="SAM" id="MobiDB-lite"/>
    </source>
</evidence>
<evidence type="ECO:0000313" key="2">
    <source>
        <dbReference type="EMBL" id="MDP9824353.1"/>
    </source>
</evidence>
<dbReference type="RefSeq" id="WP_307236742.1">
    <property type="nucleotide sequence ID" value="NZ_JAUSQZ010000001.1"/>
</dbReference>
<feature type="region of interest" description="Disordered" evidence="1">
    <location>
        <begin position="224"/>
        <end position="244"/>
    </location>
</feature>
<evidence type="ECO:0008006" key="4">
    <source>
        <dbReference type="Google" id="ProtNLM"/>
    </source>
</evidence>
<evidence type="ECO:0000313" key="3">
    <source>
        <dbReference type="Proteomes" id="UP001235712"/>
    </source>
</evidence>
<feature type="compositionally biased region" description="Gly residues" evidence="1">
    <location>
        <begin position="233"/>
        <end position="244"/>
    </location>
</feature>
<organism evidence="2 3">
    <name type="scientific">Kineosporia succinea</name>
    <dbReference type="NCBI Taxonomy" id="84632"/>
    <lineage>
        <taxon>Bacteria</taxon>
        <taxon>Bacillati</taxon>
        <taxon>Actinomycetota</taxon>
        <taxon>Actinomycetes</taxon>
        <taxon>Kineosporiales</taxon>
        <taxon>Kineosporiaceae</taxon>
        <taxon>Kineosporia</taxon>
    </lineage>
</organism>